<dbReference type="Pfam" id="PF00196">
    <property type="entry name" value="GerE"/>
    <property type="match status" value="1"/>
</dbReference>
<dbReference type="AlphaFoldDB" id="A0A9D7T6A5"/>
<feature type="compositionally biased region" description="Polar residues" evidence="4">
    <location>
        <begin position="24"/>
        <end position="34"/>
    </location>
</feature>
<dbReference type="PRINTS" id="PR00038">
    <property type="entry name" value="HTHLUXR"/>
</dbReference>
<dbReference type="SUPFAM" id="SSF46894">
    <property type="entry name" value="C-terminal effector domain of the bipartite response regulators"/>
    <property type="match status" value="1"/>
</dbReference>
<proteinExistence type="predicted"/>
<dbReference type="PANTHER" id="PTHR44688:SF16">
    <property type="entry name" value="DNA-BINDING TRANSCRIPTIONAL ACTIVATOR DEVR_DOSR"/>
    <property type="match status" value="1"/>
</dbReference>
<comment type="caution">
    <text evidence="6">The sequence shown here is derived from an EMBL/GenBank/DDBJ whole genome shotgun (WGS) entry which is preliminary data.</text>
</comment>
<dbReference type="InterPro" id="IPR000792">
    <property type="entry name" value="Tscrpt_reg_LuxR_C"/>
</dbReference>
<evidence type="ECO:0000256" key="3">
    <source>
        <dbReference type="ARBA" id="ARBA00023163"/>
    </source>
</evidence>
<feature type="region of interest" description="Disordered" evidence="4">
    <location>
        <begin position="1"/>
        <end position="34"/>
    </location>
</feature>
<accession>A0A9D7T6A5</accession>
<evidence type="ECO:0000259" key="5">
    <source>
        <dbReference type="PROSITE" id="PS50043"/>
    </source>
</evidence>
<sequence>MLSTTCARRSPQAVRPPSCARSGTRCSRISSSPPGTWTARTVAAGIPESAVLAPARVDLALATGDVPAARAALDEWTTAVGDVRAEVCRRLHEFRVLRAEGDQRGADRSLREAIAAARAEGLRWPFLEVPAALRVVRRGSGATSWLSDAAFGKVVARLEPGASQQQGLIEPLTPRELDVLAYLPGRMMHHEIATDLYVSVNTVKTHLSSIYRKLGVTERNAAITRASDLGLL</sequence>
<protein>
    <submittedName>
        <fullName evidence="6">Response regulator transcription factor</fullName>
    </submittedName>
</protein>
<name>A0A9D7T6A5_9MICO</name>
<evidence type="ECO:0000256" key="2">
    <source>
        <dbReference type="ARBA" id="ARBA00023125"/>
    </source>
</evidence>
<organism evidence="6 7">
    <name type="scientific">Candidatus Phosphoribacter hodrii</name>
    <dbReference type="NCBI Taxonomy" id="2953743"/>
    <lineage>
        <taxon>Bacteria</taxon>
        <taxon>Bacillati</taxon>
        <taxon>Actinomycetota</taxon>
        <taxon>Actinomycetes</taxon>
        <taxon>Micrococcales</taxon>
        <taxon>Dermatophilaceae</taxon>
        <taxon>Candidatus Phosphoribacter</taxon>
    </lineage>
</organism>
<keyword evidence="2" id="KW-0238">DNA-binding</keyword>
<dbReference type="CDD" id="cd06170">
    <property type="entry name" value="LuxR_C_like"/>
    <property type="match status" value="1"/>
</dbReference>
<evidence type="ECO:0000313" key="7">
    <source>
        <dbReference type="Proteomes" id="UP000886632"/>
    </source>
</evidence>
<dbReference type="InterPro" id="IPR036388">
    <property type="entry name" value="WH-like_DNA-bd_sf"/>
</dbReference>
<dbReference type="GO" id="GO:0006355">
    <property type="term" value="P:regulation of DNA-templated transcription"/>
    <property type="evidence" value="ECO:0007669"/>
    <property type="project" value="InterPro"/>
</dbReference>
<dbReference type="PROSITE" id="PS50043">
    <property type="entry name" value="HTH_LUXR_2"/>
    <property type="match status" value="1"/>
</dbReference>
<dbReference type="InterPro" id="IPR016032">
    <property type="entry name" value="Sig_transdc_resp-reg_C-effctor"/>
</dbReference>
<keyword evidence="1" id="KW-0805">Transcription regulation</keyword>
<dbReference type="SMART" id="SM00421">
    <property type="entry name" value="HTH_LUXR"/>
    <property type="match status" value="1"/>
</dbReference>
<keyword evidence="3" id="KW-0804">Transcription</keyword>
<dbReference type="PANTHER" id="PTHR44688">
    <property type="entry name" value="DNA-BINDING TRANSCRIPTIONAL ACTIVATOR DEVR_DOSR"/>
    <property type="match status" value="1"/>
</dbReference>
<dbReference type="GO" id="GO:0003677">
    <property type="term" value="F:DNA binding"/>
    <property type="evidence" value="ECO:0007669"/>
    <property type="project" value="UniProtKB-KW"/>
</dbReference>
<evidence type="ECO:0000256" key="1">
    <source>
        <dbReference type="ARBA" id="ARBA00023015"/>
    </source>
</evidence>
<gene>
    <name evidence="6" type="ORF">IPP00_05460</name>
</gene>
<evidence type="ECO:0000256" key="4">
    <source>
        <dbReference type="SAM" id="MobiDB-lite"/>
    </source>
</evidence>
<evidence type="ECO:0000313" key="6">
    <source>
        <dbReference type="EMBL" id="MBL0003442.1"/>
    </source>
</evidence>
<feature type="domain" description="HTH luxR-type" evidence="5">
    <location>
        <begin position="165"/>
        <end position="230"/>
    </location>
</feature>
<dbReference type="Gene3D" id="1.10.10.10">
    <property type="entry name" value="Winged helix-like DNA-binding domain superfamily/Winged helix DNA-binding domain"/>
    <property type="match status" value="1"/>
</dbReference>
<dbReference type="Proteomes" id="UP000886632">
    <property type="component" value="Unassembled WGS sequence"/>
</dbReference>
<reference evidence="6" key="1">
    <citation type="submission" date="2020-10" db="EMBL/GenBank/DDBJ databases">
        <title>Connecting structure to function with the recovery of over 1000 high-quality activated sludge metagenome-assembled genomes encoding full-length rRNA genes using long-read sequencing.</title>
        <authorList>
            <person name="Singleton C.M."/>
            <person name="Petriglieri F."/>
            <person name="Kristensen J.M."/>
            <person name="Kirkegaard R.H."/>
            <person name="Michaelsen T.Y."/>
            <person name="Andersen M.H."/>
            <person name="Karst S.M."/>
            <person name="Dueholm M.S."/>
            <person name="Nielsen P.H."/>
            <person name="Albertsen M."/>
        </authorList>
    </citation>
    <scope>NUCLEOTIDE SEQUENCE</scope>
    <source>
        <strain evidence="6">Ribe_18-Q3-R11-54_MAXAC.001</strain>
    </source>
</reference>
<dbReference type="EMBL" id="JADKGK010000011">
    <property type="protein sequence ID" value="MBL0003442.1"/>
    <property type="molecule type" value="Genomic_DNA"/>
</dbReference>